<dbReference type="InterPro" id="IPR038156">
    <property type="entry name" value="PCS_N_sf"/>
</dbReference>
<evidence type="ECO:0000313" key="7">
    <source>
        <dbReference type="EMBL" id="KAK9267482.1"/>
    </source>
</evidence>
<dbReference type="GO" id="GO:0010273">
    <property type="term" value="P:detoxification of copper ion"/>
    <property type="evidence" value="ECO:0007669"/>
    <property type="project" value="TreeGrafter"/>
</dbReference>
<evidence type="ECO:0000256" key="4">
    <source>
        <dbReference type="ARBA" id="ARBA00022723"/>
    </source>
</evidence>
<dbReference type="AlphaFoldDB" id="A0AAP0N6K6"/>
<keyword evidence="4" id="KW-0479">Metal-binding</keyword>
<keyword evidence="3" id="KW-0808">Transferase</keyword>
<evidence type="ECO:0000313" key="8">
    <source>
        <dbReference type="Proteomes" id="UP001415857"/>
    </source>
</evidence>
<evidence type="ECO:0000256" key="1">
    <source>
        <dbReference type="ARBA" id="ARBA00012468"/>
    </source>
</evidence>
<keyword evidence="2" id="KW-0104">Cadmium</keyword>
<dbReference type="Proteomes" id="UP001415857">
    <property type="component" value="Unassembled WGS sequence"/>
</dbReference>
<dbReference type="EMBL" id="JBBPBK010000016">
    <property type="protein sequence ID" value="KAK9267482.1"/>
    <property type="molecule type" value="Genomic_DNA"/>
</dbReference>
<keyword evidence="8" id="KW-1185">Reference proteome</keyword>
<sequence length="578" mass="65175">MSSGTLGGSSALMWNVVSKPRKYWTTRERALLLGRGFEHGRYSNDGLFLGDPPSSNLIREETTICMSSRRFPSDNGLPSLSGETLFRQKNSVELGIYEDLPSPPAIKFSSPEGELLYTEASREGNLKDFLGLLNAYEALSEPGFYGMASISTVLNALEVNPGRKWKSRWRWFYEYLLDCCDSFEKIKAEGITFGKLAFLAHRNGAKVEVFQTNQCTIDDFRQYVMKCASSKDYYMITHYDRTHLNQNGGSHISPIGGYHAGRDLVLIMDVARFKYPPHWVPLTLLWKAMDTIDEVTGHHKWFMVLSRLPYDPCVLYTLCCRDESWISTANYLTRLPFLLKSEEIKDICQVLSVVFTSCTTNFVEFIKKVAEVDSPEGEITNLSRYEKKRLAVQKELLQQVQETDLFKYVNKWLHSAYFENFPSFSSKYTSPDTMVNFSCQDVNNLSCNPGSSARSYNMDTNAESLKSNNEILTTVLYGPVVASTAGQGSSAMVQSTHEGGSRLVKNGIQMHLPSDDTLTVLLLALPPHTWSGIKEMELLTNINNLVSIDNVPRLLKNEVLSLRQQLQLLLIDLGSPST</sequence>
<dbReference type="InterPro" id="IPR007719">
    <property type="entry name" value="PCS_N"/>
</dbReference>
<dbReference type="EC" id="2.3.2.15" evidence="1"/>
<reference evidence="7 8" key="1">
    <citation type="journal article" date="2024" name="Plant J.">
        <title>Genome sequences and population genomics reveal climatic adaptation and genomic divergence between two closely related sweetgum species.</title>
        <authorList>
            <person name="Xu W.Q."/>
            <person name="Ren C.Q."/>
            <person name="Zhang X.Y."/>
            <person name="Comes H.P."/>
            <person name="Liu X.H."/>
            <person name="Li Y.G."/>
            <person name="Kettle C.J."/>
            <person name="Jalonen R."/>
            <person name="Gaisberger H."/>
            <person name="Ma Y.Z."/>
            <person name="Qiu Y.X."/>
        </authorList>
    </citation>
    <scope>NUCLEOTIDE SEQUENCE [LARGE SCALE GENOMIC DNA]</scope>
    <source>
        <strain evidence="7">Hangzhou</strain>
    </source>
</reference>
<dbReference type="InterPro" id="IPR040409">
    <property type="entry name" value="PCS-like"/>
</dbReference>
<dbReference type="Pfam" id="PF05023">
    <property type="entry name" value="Phytochelatin"/>
    <property type="match status" value="1"/>
</dbReference>
<dbReference type="InterPro" id="IPR038765">
    <property type="entry name" value="Papain-like_cys_pep_sf"/>
</dbReference>
<name>A0AAP0N6K6_LIQFO</name>
<dbReference type="Pfam" id="PF09328">
    <property type="entry name" value="Phytochelatin_C"/>
    <property type="match status" value="1"/>
</dbReference>
<keyword evidence="5" id="KW-0012">Acyltransferase</keyword>
<dbReference type="PANTHER" id="PTHR33447">
    <property type="entry name" value="GLUTATHIONE GAMMA-GLUTAMYLCYSTEINYLTRANSFERASE"/>
    <property type="match status" value="1"/>
</dbReference>
<dbReference type="GO" id="GO:0098849">
    <property type="term" value="P:cellular detoxification of cadmium ion"/>
    <property type="evidence" value="ECO:0007669"/>
    <property type="project" value="TreeGrafter"/>
</dbReference>
<evidence type="ECO:0000256" key="3">
    <source>
        <dbReference type="ARBA" id="ARBA00022679"/>
    </source>
</evidence>
<organism evidence="7 8">
    <name type="scientific">Liquidambar formosana</name>
    <name type="common">Formosan gum</name>
    <dbReference type="NCBI Taxonomy" id="63359"/>
    <lineage>
        <taxon>Eukaryota</taxon>
        <taxon>Viridiplantae</taxon>
        <taxon>Streptophyta</taxon>
        <taxon>Embryophyta</taxon>
        <taxon>Tracheophyta</taxon>
        <taxon>Spermatophyta</taxon>
        <taxon>Magnoliopsida</taxon>
        <taxon>eudicotyledons</taxon>
        <taxon>Gunneridae</taxon>
        <taxon>Pentapetalae</taxon>
        <taxon>Saxifragales</taxon>
        <taxon>Altingiaceae</taxon>
        <taxon>Liquidambar</taxon>
    </lineage>
</organism>
<dbReference type="SUPFAM" id="SSF54001">
    <property type="entry name" value="Cysteine proteinases"/>
    <property type="match status" value="1"/>
</dbReference>
<protein>
    <recommendedName>
        <fullName evidence="1">glutathione gamma-glutamylcysteinyltransferase</fullName>
        <ecNumber evidence="1">2.3.2.15</ecNumber>
    </recommendedName>
</protein>
<feature type="domain" description="Peptidase C83" evidence="6">
    <location>
        <begin position="90"/>
        <end position="310"/>
    </location>
</feature>
<comment type="caution">
    <text evidence="7">The sequence shown here is derived from an EMBL/GenBank/DDBJ whole genome shotgun (WGS) entry which is preliminary data.</text>
</comment>
<evidence type="ECO:0000259" key="6">
    <source>
        <dbReference type="PROSITE" id="PS51443"/>
    </source>
</evidence>
<gene>
    <name evidence="7" type="ORF">L1049_009908</name>
</gene>
<dbReference type="GO" id="GO:0016756">
    <property type="term" value="F:glutathione gamma-glutamylcysteinyltransferase activity"/>
    <property type="evidence" value="ECO:0007669"/>
    <property type="project" value="UniProtKB-EC"/>
</dbReference>
<dbReference type="GO" id="GO:0046938">
    <property type="term" value="P:phytochelatin biosynthetic process"/>
    <property type="evidence" value="ECO:0007669"/>
    <property type="project" value="InterPro"/>
</dbReference>
<dbReference type="Gene3D" id="3.90.70.30">
    <property type="entry name" value="Phytochelatin synthase, N-terminal domain"/>
    <property type="match status" value="1"/>
</dbReference>
<dbReference type="PROSITE" id="PS51443">
    <property type="entry name" value="PCS"/>
    <property type="match status" value="1"/>
</dbReference>
<evidence type="ECO:0000256" key="2">
    <source>
        <dbReference type="ARBA" id="ARBA00022539"/>
    </source>
</evidence>
<dbReference type="PANTHER" id="PTHR33447:SF2">
    <property type="entry name" value="GLUTATHIONE GAMMA-GLUTAMYLCYSTEINYLTRANSFERASE"/>
    <property type="match status" value="1"/>
</dbReference>
<proteinExistence type="predicted"/>
<accession>A0AAP0N6K6</accession>
<evidence type="ECO:0000256" key="5">
    <source>
        <dbReference type="ARBA" id="ARBA00023315"/>
    </source>
</evidence>
<dbReference type="FunFam" id="3.90.70.30:FF:000001">
    <property type="entry name" value="Glutathione gamma-glutamylcysteinyltransferase 1"/>
    <property type="match status" value="1"/>
</dbReference>
<dbReference type="InterPro" id="IPR015407">
    <property type="entry name" value="Phytochelatin_synthase_C"/>
</dbReference>
<dbReference type="GO" id="GO:0046872">
    <property type="term" value="F:metal ion binding"/>
    <property type="evidence" value="ECO:0007669"/>
    <property type="project" value="UniProtKB-KW"/>
</dbReference>